<sequence>MRTAWVFTTPWSHPQVIPVLHCFISRLRLISIGMWSGRRAPAGCPRSSVLGVQGIPHNGYQPVLGLYCESAGSNKLLGQFQCAVRLPPLSLSWIRTSPCIQVRIS</sequence>
<evidence type="ECO:0000313" key="1">
    <source>
        <dbReference type="EMBL" id="KAH0573092.1"/>
    </source>
</evidence>
<dbReference type="KEGG" id="ssao:94299233"/>
<dbReference type="Proteomes" id="UP000018208">
    <property type="component" value="Unassembled WGS sequence"/>
</dbReference>
<dbReference type="AlphaFoldDB" id="A0A9P8RXP3"/>
<dbReference type="RefSeq" id="XP_067763865.1">
    <property type="nucleotide sequence ID" value="XM_067909044.1"/>
</dbReference>
<protein>
    <submittedName>
        <fullName evidence="1">Uncharacterized protein</fullName>
    </submittedName>
</protein>
<evidence type="ECO:0000313" key="2">
    <source>
        <dbReference type="Proteomes" id="UP000018208"/>
    </source>
</evidence>
<gene>
    <name evidence="1" type="ORF">SS50377_25210</name>
</gene>
<dbReference type="GeneID" id="94299233"/>
<comment type="caution">
    <text evidence="1">The sequence shown here is derived from an EMBL/GenBank/DDBJ whole genome shotgun (WGS) entry which is preliminary data.</text>
</comment>
<accession>A0A9P8RXP3</accession>
<proteinExistence type="predicted"/>
<keyword evidence="2" id="KW-1185">Reference proteome</keyword>
<name>A0A9P8RXP3_9EUKA</name>
<reference evidence="1 2" key="1">
    <citation type="journal article" date="2014" name="PLoS Genet.">
        <title>The Genome of Spironucleus salmonicida Highlights a Fish Pathogen Adapted to Fluctuating Environments.</title>
        <authorList>
            <person name="Xu F."/>
            <person name="Jerlstrom-Hultqvist J."/>
            <person name="Einarsson E."/>
            <person name="Astvaldsson A."/>
            <person name="Svard S.G."/>
            <person name="Andersson J.O."/>
        </authorList>
    </citation>
    <scope>NUCLEOTIDE SEQUENCE [LARGE SCALE GENOMIC DNA]</scope>
    <source>
        <strain evidence="1 2">ATCC 50377</strain>
    </source>
</reference>
<dbReference type="EMBL" id="AUWU02000005">
    <property type="protein sequence ID" value="KAH0573092.1"/>
    <property type="molecule type" value="Genomic_DNA"/>
</dbReference>
<organism evidence="1 2">
    <name type="scientific">Spironucleus salmonicida</name>
    <dbReference type="NCBI Taxonomy" id="348837"/>
    <lineage>
        <taxon>Eukaryota</taxon>
        <taxon>Metamonada</taxon>
        <taxon>Diplomonadida</taxon>
        <taxon>Hexamitidae</taxon>
        <taxon>Hexamitinae</taxon>
        <taxon>Spironucleus</taxon>
    </lineage>
</organism>